<name>A0A9P7GKP3_9AGAR</name>
<protein>
    <submittedName>
        <fullName evidence="1">Uncharacterized protein</fullName>
    </submittedName>
</protein>
<sequence>MLRQLTRRLEWITSDNDPPRRSGILAEKVIFDLAKDPLAILNSDLIQTILSLKAPLSFIAEHELLSMRKVAMVSEDGLPAAVEELMFSSDHPLSLRRLRTLRVSLAIIERELDDPKGEWRTLNAFWEERSPGIIACLIDILVGVSDDLNKHFVLSLPRRMNHALADQLFLTADDLLRLITLLTPAFPLTARAIRRLTIAAADVFGCTDVADMIFSQASRACIAAHGTRQSCLNLVCGLSGPDVVAEPSRRGVEVVFRTLLQHARHSGDRDPAYHALQVFTMVDHILPEPNAMMYDEGEQPHWVTSVIPHALDELQGFLRLLEPGNKGHIVKRLIRLDDDMIGVGAWLLARELEDITKTIETLAFHSRTENSKAILRYQVTLSLQFVLDLATPSSSSSKWCVATIANTADLSSALNNCMMALHDGQYASKSLQDLITVIGPSATSLTSELQFTILLGALRASRQVDNSVPLLESCYALLCNLPESANIEPLRLEIEQTLSTLTSRDLDASTAEIVLLILEWLSGHSSLKMTTLCAITPDLFTSLFSALLAILPSSKRDTLETIRSTLSIDGDEYLSPPSVDLPQTLKLSIHDLDDLMRQDIPTPTTPPNGAKTPDILGLVISPPTALLRSQVPTTGLTKTYANNDFRQLRQTPSARQNTSRLPSMHGELSLCATMLYMADVVAGA</sequence>
<gene>
    <name evidence="1" type="ORF">DXG03_000110</name>
</gene>
<evidence type="ECO:0000313" key="2">
    <source>
        <dbReference type="Proteomes" id="UP000775547"/>
    </source>
</evidence>
<dbReference type="OrthoDB" id="2011702at2759"/>
<dbReference type="EMBL" id="JABCKV010000001">
    <property type="protein sequence ID" value="KAG5648762.1"/>
    <property type="molecule type" value="Genomic_DNA"/>
</dbReference>
<dbReference type="Proteomes" id="UP000775547">
    <property type="component" value="Unassembled WGS sequence"/>
</dbReference>
<organism evidence="1 2">
    <name type="scientific">Asterophora parasitica</name>
    <dbReference type="NCBI Taxonomy" id="117018"/>
    <lineage>
        <taxon>Eukaryota</taxon>
        <taxon>Fungi</taxon>
        <taxon>Dikarya</taxon>
        <taxon>Basidiomycota</taxon>
        <taxon>Agaricomycotina</taxon>
        <taxon>Agaricomycetes</taxon>
        <taxon>Agaricomycetidae</taxon>
        <taxon>Agaricales</taxon>
        <taxon>Tricholomatineae</taxon>
        <taxon>Lyophyllaceae</taxon>
        <taxon>Asterophora</taxon>
    </lineage>
</organism>
<proteinExistence type="predicted"/>
<reference evidence="1" key="2">
    <citation type="submission" date="2021-10" db="EMBL/GenBank/DDBJ databases">
        <title>Phylogenomics reveals ancestral predisposition of the termite-cultivated fungus Termitomyces towards a domesticated lifestyle.</title>
        <authorList>
            <person name="Auxier B."/>
            <person name="Grum-Grzhimaylo A."/>
            <person name="Cardenas M.E."/>
            <person name="Lodge J.D."/>
            <person name="Laessoe T."/>
            <person name="Pedersen O."/>
            <person name="Smith M.E."/>
            <person name="Kuyper T.W."/>
            <person name="Franco-Molano E.A."/>
            <person name="Baroni T.J."/>
            <person name="Aanen D.K."/>
        </authorList>
    </citation>
    <scope>NUCLEOTIDE SEQUENCE</scope>
    <source>
        <strain evidence="1">AP01</strain>
        <tissue evidence="1">Mycelium</tissue>
    </source>
</reference>
<reference evidence="1" key="1">
    <citation type="submission" date="2020-07" db="EMBL/GenBank/DDBJ databases">
        <authorList>
            <person name="Nieuwenhuis M."/>
            <person name="Van De Peppel L.J.J."/>
        </authorList>
    </citation>
    <scope>NUCLEOTIDE SEQUENCE</scope>
    <source>
        <strain evidence="1">AP01</strain>
        <tissue evidence="1">Mycelium</tissue>
    </source>
</reference>
<dbReference type="AlphaFoldDB" id="A0A9P7GKP3"/>
<keyword evidence="2" id="KW-1185">Reference proteome</keyword>
<comment type="caution">
    <text evidence="1">The sequence shown here is derived from an EMBL/GenBank/DDBJ whole genome shotgun (WGS) entry which is preliminary data.</text>
</comment>
<evidence type="ECO:0000313" key="1">
    <source>
        <dbReference type="EMBL" id="KAG5648762.1"/>
    </source>
</evidence>
<accession>A0A9P7GKP3</accession>